<dbReference type="PROSITE" id="PS00012">
    <property type="entry name" value="PHOSPHOPANTETHEINE"/>
    <property type="match status" value="3"/>
</dbReference>
<dbReference type="InterPro" id="IPR013154">
    <property type="entry name" value="ADH-like_N"/>
</dbReference>
<feature type="region of interest" description="C-terminal hotdog fold" evidence="6">
    <location>
        <begin position="3359"/>
        <end position="3498"/>
    </location>
</feature>
<feature type="region of interest" description="N-terminal hotdog fold" evidence="6">
    <location>
        <begin position="3217"/>
        <end position="3342"/>
    </location>
</feature>
<dbReference type="PROSITE" id="PS52019">
    <property type="entry name" value="PKS_MFAS_DH"/>
    <property type="match status" value="3"/>
</dbReference>
<dbReference type="InterPro" id="IPR036291">
    <property type="entry name" value="NAD(P)-bd_dom_sf"/>
</dbReference>
<dbReference type="FunFam" id="3.40.366.10:FF:000002">
    <property type="entry name" value="Probable polyketide synthase 2"/>
    <property type="match status" value="3"/>
</dbReference>
<dbReference type="PROSITE" id="PS52004">
    <property type="entry name" value="KS3_2"/>
    <property type="match status" value="3"/>
</dbReference>
<dbReference type="InterPro" id="IPR020843">
    <property type="entry name" value="ER"/>
</dbReference>
<dbReference type="Gene3D" id="3.40.50.720">
    <property type="entry name" value="NAD(P)-binding Rossmann-like Domain"/>
    <property type="match status" value="3"/>
</dbReference>
<dbReference type="GO" id="GO:0031177">
    <property type="term" value="F:phosphopantetheine binding"/>
    <property type="evidence" value="ECO:0007669"/>
    <property type="project" value="InterPro"/>
</dbReference>
<evidence type="ECO:0000256" key="5">
    <source>
        <dbReference type="ARBA" id="ARBA00054155"/>
    </source>
</evidence>
<dbReference type="Gene3D" id="3.40.50.11460">
    <property type="match status" value="1"/>
</dbReference>
<dbReference type="InterPro" id="IPR014031">
    <property type="entry name" value="Ketoacyl_synth_C"/>
</dbReference>
<feature type="region of interest" description="N-terminal hotdog fold" evidence="6">
    <location>
        <begin position="4987"/>
        <end position="5112"/>
    </location>
</feature>
<dbReference type="GO" id="GO:0016491">
    <property type="term" value="F:oxidoreductase activity"/>
    <property type="evidence" value="ECO:0007669"/>
    <property type="project" value="InterPro"/>
</dbReference>
<dbReference type="InterPro" id="IPR016039">
    <property type="entry name" value="Thiolase-like"/>
</dbReference>
<dbReference type="Pfam" id="PF21089">
    <property type="entry name" value="PKS_DH_N"/>
    <property type="match status" value="3"/>
</dbReference>
<dbReference type="Gene3D" id="3.90.180.10">
    <property type="entry name" value="Medium-chain alcohol dehydrogenases, catalytic domain"/>
    <property type="match status" value="1"/>
</dbReference>
<feature type="domain" description="Ketosynthase family 3 (KS3)" evidence="8">
    <location>
        <begin position="107"/>
        <end position="532"/>
    </location>
</feature>
<keyword evidence="2" id="KW-0597">Phosphoprotein</keyword>
<dbReference type="Pfam" id="PF00109">
    <property type="entry name" value="ketoacyl-synt"/>
    <property type="match status" value="3"/>
</dbReference>
<dbReference type="FunFam" id="3.40.47.10:FF:000019">
    <property type="entry name" value="Polyketide synthase type I"/>
    <property type="match status" value="3"/>
</dbReference>
<keyword evidence="3" id="KW-0808">Transferase</keyword>
<dbReference type="EMBL" id="CP012159">
    <property type="protein sequence ID" value="AKT41248.1"/>
    <property type="molecule type" value="Genomic_DNA"/>
</dbReference>
<dbReference type="Pfam" id="PF08659">
    <property type="entry name" value="KR"/>
    <property type="match status" value="3"/>
</dbReference>
<feature type="domain" description="PKS/mFAS DH" evidence="9">
    <location>
        <begin position="4987"/>
        <end position="5268"/>
    </location>
</feature>
<dbReference type="Gene3D" id="3.40.366.10">
    <property type="entry name" value="Malonyl-Coenzyme A Acyl Carrier Protein, domain 2"/>
    <property type="match status" value="4"/>
</dbReference>
<sequence>MTSKHANPQSAQAEDHLCASIAAFLGEELGLAPGAIEVDASFERHGLDSRGAAAMVARLASQLGRPLSPLLVWQFPTPRSLARHLNGAAACGEGSTVTGAAVQSAEKEPVAIVGIACRFPGAPSPEAFWRLLRDGVDAITETPRDRWDADDFFDADRAASGKMNTRRGGFLDRIDGFDPAFFGISPREAAAMDPQQRLMLELSWEALEDAGIVAARLKGSRTGVFFGSIWDDYATMLYRHGADAITQHTVTGHHRSLIANRVSYTLGLRGPSMTIDSACSAALVAVQLACESLRRGESEISLAGGVNLNLLPESAIGMSKFGGLSPDGRCFTFDARANGYVRGEGGGVVVLKRLSRALADGDPIHCVLLGGAVNNDGASNGLTAPSPVAQAEMLRLAYGRAGLEPGEVQYVELHGTGTALGDPIEAAALGEVLGKGRSPGRALRVGSAKTNVGHLEGAAGIVGLLKVVLCIRHRQIAPSLHFEEPNPHIPLEALNLDVQGALGPWPDMDRPLLAGVSSFGMGGTNCHVVVSEWPSARTHLLPLAAESEEALRAQARRWLEASRASRDEDALAILCARAAVESRSGRHRAAVTARSVQALEEHLQRVIEGQARVGVSLGRAAPEGAPGVVFVFGGQGAQWPGMGLRLLHEEPVFRSVLLQCEACIQQHLGWSLLDVLTGHDRSRLDRVEVSFPAIVALEIAIAALWQAWGIQPAAVVGHSIGEIAAAHVAGVLSLDEAMRVICAQARALGRLHGSGGMGVVGLSWEEAAEALRGYEGRLFRAIRHSVDTTVLAGAPEALEALFGTLEGQGIFCRQVATDAAPHCPLVDDLREELHEALRELRPRAARLPIVSEVTGTQLVGERFDAEHWMRNLCDPVHFSTAIDHLLEKGWACFLEVSPHPLAVRAITSNLKQQGRRGAVLASLRRGEDERGAMLDALGALHVLGAMPRWEAVQGPGEAPCGGVERQGGEAAEVEAGDRAATGKAVSVLLSARSEAARKAQAEQLRRHLEAHPELCPSDVGYTLATARSQFEHCAALVVASRDELLDVLGALAEGRSAAQVVLGEARVDGKCVFVFPGQGGQWVGMARALLETSDVFRKHILACAEALSPHVDWSLLDVLRGEDEATSLDRVDVVQPVLFSVMVALAEVWRSLGVLPDAVVGHSQGEIAAAHVAGALSLEDAARIVALRSRAIATLSQHGAMAAVELPHERLLERLTSSGDHLALAAINSPRSCVVSGDGDALDALLQKLHAEGVFARRVRVDYASHSHHVEPLRQSLLDALATIQPRPSRQPLYSAVTGQRIEGTDLTPAYWFRNLRHTVHFADATVALLDDGHRFFVELSPHPVLSLALHETIEASQHTAAVTGSLRRDEGDLRRLLLSLAELAVQGLALDAAALWPEGRRVPLPTYPFQRQRYWLDVPSSPRADVASAGLTSPDHPLLGAAVHLADRDAFLFTGRIGLHTHPWLAAHAVLGAVLLPATAFLEMALVAALRLGLDRIDELTLEAPLLLPSHGAVLLQLSVDPPDTQGRRSLAFHARPDGASDDASWIRHATGKIGLAPASAPVPAATSDLRSWPPPGAVPLDLHGAYDRLAEAGYTYGREFQGLEAAWTRGNDLFAEVALPRDSAGPPLRFNLHPALLDAALHALILGTPVSAGEVALPFSWEGVSLRAVGASELRVHFSREPQRDAVSVTIADGSGEIVASVDDLLLRSASAEQLARTLPSQHASLYRVGWTMRTPSSVRPALERWALLGAEGAGMVAPLLAQDPSLARYADLAALGAALDRGEAVPEVVLVPLSTHGEEGTDAIHRTTHALLQLLQGWIADDRLAARRLVLLTCRAVAALPDEDVPSLVQAPLWGLVRTAQSEHPDRALGLVDLDEEEKSVRMLGAAIASREPQLAVRGGALWTPGIVRVNPSPGASAARSPLKREGTVLITGGTGVLGALLARHLVVQHGVRHLLLTSRAGGAAPEAEALMRELTTAGARVTLAACDVRDRGALEQLLASIPPEQPLVGVIHAAGRLDDGVLGSLTEEHVARVFDPKVDGALHLHELTAGQDLAFFVLFSSVLGVLGGLGQGNYAAASTFLDALAHHRRARGQPATSLAWGYWSARSGMTAHLGSADLKRLARLGIAPLPAEEGLALFDAAIERPDATLIPARFDLELLRRSSDAVPPLLQGLVRRSPRRAVTGAGGPAATPTGRLAALSGGERDRGLLELVRSEVATVLGVAAASAVEPERPLQELGLDSLMAVELRNRLGAATGLRLPATLLFDHPTPSALARRLGEACFDGGAEVTGSAPRSQSLEDPGVAEREPIAIVAMSCRLPGGVRTPEALWELLREERDAISGFPAERGWDLEALFDADPGARGKSYAREGGFLHEADRFDPAFFGISPREARLIDPQQRLLLETSWEVIERAGIAPSSLQGSQTGVFLGVMYNDYGARLAHAPEMLDGHVWIDSAASVASGRIAYTLGLEGPAVTVDTACSSSLVSLHLACQALRQGECSLALAGGACVMATPNIFIEFSRQRGLASDGRCKSFSAEADGTSWAEGVGLLLLERLSDARRLGHPVLAVLRGSAVNQDGKSQGLTAPNGPAQQRVIRQALDNARLDPAEVDVVEAHGTGTTLGDPIEAQALLATYGKARSQQRPLWLGSIKSNLGHTQAAAGVAGVIKMVLALQHGTLPRTLHADAPSPHVDWSQGTVRLLTQSVAWPAGGAPRRAGVSAFGISGTNAHVLLEEAPLLVEGTPRAREAHHAEGETLPQQPTAIPLLLSARSGGALRAQAEQLRCHLEAHPELSPNDIGHTLATARARFEHRAALVVASRDELLDALGALAEGRSAAQVVLGEAKVDGKCVFVFPGQGGQWVGMARALLETSDVFRKHILACAEALSPHVDWSLLDVLRSEDEATSLDRVDVVQPVLFSVMVALAEVWRALGVLPDAVVGHSQGEIAAAHVAGALSLEDAARIVALRSRAVATLSQHGAMAAVELPHERLLERLTSSGDHLALAAINSPRSCVVAGDGDALDALLHQLHAEGVFARRVRVDYASHSHHVEPLRQSLLDALAPIQPRPSRLPLYSAVTGQRIEGTDLTPAYWFRNLRDTVHFADATVALLDDGHRFFVELSPHPVLSLALHETIEASQHTAAVTGSLRRDEGDLRRLLLSLAELAVQGLTLDAAALWPEGRRIPLPTYPFQRQRYWLDVPASTRADVASAGLTSPDHPLLGAAVHLADRDAFLFTGRIGLHTHPWLAAHAVFGAVLLPATAFLEMALVAALRLGLDRIDELTLEAPLLLPSHGAVQLQLSVDSPDPQGRRALTFHARPDGASDDASWIRHATGKIGLAPASAPVPAATSDLRSWPPPGAVPLDLEGAYDRLAEAGYAYGREFQGLEAAWTRGNDLFAEVALPRDSASQSLRFNLHPALLDAALHPLALASLSTDQHLHLPFAWEGVSLFASDASSLRVRLTRAHAQNSASLTIADARGAPVAFVESLHTRPATAAQLQDAGTARKGSLYHIAWKPLPDVSRPASTLHWVLLGTDDVEGLGVLPGERHASLHALRNALDEGAPIPDVVVVLATTGDGDRAQAAHGATHRALSLLQAWMADARLARCRLVILTRRAVATRPDEDVLALSEAPVWGLVRTAQSEHPERSIRVVDVDEQDASWRALPSAMTSGEPQLALRDGLLLVPRLLRVEVSPGAEGRALDPQGTVLITGGTGVLASRLASHLVAKHGVRHLLLTSRHGRAARGAEDLERTLVAAGAQVTFAACDVGDREALHKLVASVSREHPLTGVIHAAGVLDDGVLDTLTAERVDGVLRPKVDAAVYLHELTEGLPLTAFVLFSSIAGLLGTAGQSSYAAANVFLDALAHHRRAHGLPATSLAWGYWAERSGMTSHLTEGDVARLAHLGLEALPTEDALALFDAALRREEATLVPARLAGVSQRAGAALPCVLRGLVRTAAIHPARVRDDRPSALEPRIAALSEPDGERALLDLVRAEVAGVLGHASSEAIEPSRPLQALGLDSLMALEVRNRLGAATGLRLPATLLFDHPTPTAIARRLHQELLGPAADSTGPRAMEPATVVYEKDPIAIVSMGCRFPGGVRTPEDLWGILSEGRDAISAFPSARGWNLDALYDPDPDARGKSYVREGGFLHDADHFDAAFFGISPREALTIDPQQRLLLETSWETLERAGIDPVSLQGSQTGVFVGVMYNDYGSRLAEVPEEVEGYVSIGSAASVASGRIAFAFGFEGPAVTVDTACSSSLVSLHLACQALRQGECSLALAGGVTLMATPAVFVEFSRQRGLASDGRCKSFSAEADGTSWAEGVGVLLLERLSDARRLGHPVLAVLRGSAVNQDGKSQGLTAPNGPAQQRVIRQALDNARLDPAAVDVVEAHGTGTTLGDPIEAQALLATYGKARSQQRPLWLGSIKSNLGHTQAAAGVAGVIKMVLALQHESLPRTLHADAPSPHVDWSQGTVRLLTQPEPWPAGDAPRRAGVSAFGISGTNAHVLLEEAPPLIEGVPRAAEAHHAAEGGTSPEQPAAMPLLLSAKSEEALRAQAEQLRCHLEAHPELCPSDVGYTLATARSQFEHRAALVVASRDELLDALGALAEGRSAAQVVLGEARIDGKCVFVFPGQGGQWVGMARALLETSDVFRQHILACAEALSPHVDWSLLDVLRGKGEVASLDRVDVVQPVLFSVMVALAEVWRSLGVLPDAVVGHSQGEIAAAHVAGALSLEDAARIVALRSRAIATLPQHGAMAAVELPHERVLEILKPFDDHLALAAINSPRSCVVSGDGDALDALLQKLHAEGVFARRVRVDYASHSHHVEPLRQPLLDALAPIQPRPTRLPLYSAVTGQRIEGTDLTPAYWFRNLRHTVLFADATVALLDDGHRFFVELSPHPVLSLALHETVEASPRTAAVTGSLRRDEGDLQRLLLSLAALAVQGLALDAAALWPEGRRIPLPTYPFQRQRYWLDVPSSTRADVASAGLTSPGHPLLGAAVHLADRDAFLFTGRIGLHTHPWLAAHAVFGAVLLPATAFLEMALVAALRLGLDRIDELTLEAPLLLPSHGAVQLQLSVDPPDPQGRRALTFHARPEGPSDNAPWMRHATGRLGLAPGSAPVPAAASDFHPWPPPGAVPLDLEGAYDRLAEAGYAYGREFQGLEAAWTRGNDLFAEVALPQDTSGPPLRFNLHPALLDAALHPLALASLPVDQHLPLPFAWEGVSLFATGATSLRVRLTRAHAQNAASLAIADTSGNPVGSVEGLRTRSASPSQLRSASARTQDSLFRVDWTALSLASATEHHEHWALLEIGEGDLVMPSPDRSVDVTRYADLATLRAALTHGAPTPEVIVVAFPETTGDVLQKTHEATRQALTLLQELLADDHMESCRLAFVTRRAIATRPGEDVLDLAHAPLWGLIRSAQSEHPDRAILLVDLDTHPTSAEMLTQAIATEEPQVAIRQGNALVPRLVRPRPTETLPLPEETRAWRLDTRTKGTLDALALVANPEATAPLAPGQVRLEVRAAGLNFRDVLNALGMYPGEAGPLGFEGSGVIVEVGEGVHLVAPGDRVMGIFHGAFGSLAIADHRLLAHVPEGWSFARAAGVPVVFLTAYYALVDLARLQPGERVLVHAAAGGVGMAAVQLARHLGAEVFATSSPTKWDTLRALGVDEDHTASSRSLDFEPHFLRTTQGEGVDVVLDCLAREFVDASLRLLPRGGRFVEMGKTDIRSAEHVATLHPGVVYRAFDLIEAGPHRIQEMLSEVLALFEQGVLRPLPTSVWDLRRAPEAFRVLAQARHVGKLVLTTPRTLDPSGTVLITGGTGTLGALLARHLVTAHGVRRLVLVSRRGSAAPAAEDLVQELMAAGAHVELAACDVSDRLVLSEILASIPEAHPLTAVVHAAGQLDDGLLSTMSPERIDSAFLPKVDAAIHLHELTRGHDLAVFVLFSSLAGVLGGPGQANYAAANTFLDALAHRRSAEGLPASSLAWGYWEQRTGMTAHLGEADLGRLSRDGISPLATVDGLALFDVATKLPEPLLVPARFHGAAWRDRVTTLPAMLRSLASATGPRPAAALPATSIAPLVARLGRLSELERDRALLEFVQAEAATVLGLGEAAVIEPSRPLQELGLDSLMAVELRNRLAQAADLRLPATLLFDHPTPSALARFLRAEVLPGEATRHGPASAELDRLEALLSAMSPEDLARSGITGRLQALLSRWGAGLGSTGDPGQGTAEKADDENVETRLRAATADELFDFIDQNLGASGAGNG</sequence>
<feature type="active site" description="Proton donor; for dehydratase activity" evidence="6">
    <location>
        <position position="1640"/>
    </location>
</feature>
<feature type="active site" description="Proton acceptor; for dehydratase activity" evidence="6">
    <location>
        <position position="1469"/>
    </location>
</feature>
<dbReference type="InterPro" id="IPR011032">
    <property type="entry name" value="GroES-like_sf"/>
</dbReference>
<dbReference type="InterPro" id="IPR036736">
    <property type="entry name" value="ACP-like_sf"/>
</dbReference>
<protein>
    <submittedName>
        <fullName evidence="10">TugA</fullName>
    </submittedName>
</protein>
<dbReference type="GO" id="GO:0004312">
    <property type="term" value="F:fatty acid synthase activity"/>
    <property type="evidence" value="ECO:0007669"/>
    <property type="project" value="TreeGrafter"/>
</dbReference>
<dbReference type="InterPro" id="IPR055123">
    <property type="entry name" value="SpnB-like_Rossmann"/>
</dbReference>
<dbReference type="KEGG" id="ccro:CMC5_054090"/>
<dbReference type="InterPro" id="IPR001227">
    <property type="entry name" value="Ac_transferase_dom_sf"/>
</dbReference>
<dbReference type="GO" id="GO:0008270">
    <property type="term" value="F:zinc ion binding"/>
    <property type="evidence" value="ECO:0007669"/>
    <property type="project" value="InterPro"/>
</dbReference>
<feature type="active site" description="Proton acceptor; for dehydratase activity" evidence="6">
    <location>
        <position position="5019"/>
    </location>
</feature>
<dbReference type="FunFam" id="3.90.180.10:FF:000032">
    <property type="entry name" value="Probable polyketide synthase pks1"/>
    <property type="match status" value="1"/>
</dbReference>
<dbReference type="InterPro" id="IPR009081">
    <property type="entry name" value="PP-bd_ACP"/>
</dbReference>
<dbReference type="SMART" id="SM00822">
    <property type="entry name" value="PKS_KR"/>
    <property type="match status" value="3"/>
</dbReference>
<feature type="domain" description="Carrier" evidence="7">
    <location>
        <begin position="2210"/>
        <end position="2285"/>
    </location>
</feature>
<dbReference type="InterPro" id="IPR018201">
    <property type="entry name" value="Ketoacyl_synth_AS"/>
</dbReference>
<dbReference type="InterPro" id="IPR057326">
    <property type="entry name" value="KR_dom"/>
</dbReference>
<dbReference type="Pfam" id="PF22621">
    <property type="entry name" value="CurL-like_PKS_C"/>
    <property type="match status" value="3"/>
</dbReference>
<evidence type="ECO:0000259" key="8">
    <source>
        <dbReference type="PROSITE" id="PS52004"/>
    </source>
</evidence>
<feature type="domain" description="Ketosynthase family 3 (KS3)" evidence="8">
    <location>
        <begin position="4079"/>
        <end position="4505"/>
    </location>
</feature>
<feature type="region of interest" description="C-terminal hotdog fold" evidence="6">
    <location>
        <begin position="1579"/>
        <end position="1718"/>
    </location>
</feature>
<reference evidence="11 12" key="2">
    <citation type="submission" date="2015-07" db="EMBL/GenBank/DDBJ databases">
        <title>Genome analysis of myxobacterium Chondromyces crocatus Cm c5 reveals a high potential for natural compound synthesis and the genetic basis for the loss of fruiting body formation.</title>
        <authorList>
            <person name="Zaburannyi N."/>
            <person name="Bunk B."/>
            <person name="Maier J."/>
            <person name="Overmann J."/>
            <person name="Mueller R."/>
        </authorList>
    </citation>
    <scope>NUCLEOTIDE SEQUENCE [LARGE SCALE GENOMIC DNA]</scope>
    <source>
        <strain evidence="11 12">Cm c5</strain>
    </source>
</reference>
<dbReference type="SMART" id="SM00823">
    <property type="entry name" value="PKS_PP"/>
    <property type="match status" value="4"/>
</dbReference>
<keyword evidence="4" id="KW-0511">Multifunctional enzyme</keyword>
<dbReference type="SUPFAM" id="SSF50129">
    <property type="entry name" value="GroES-like"/>
    <property type="match status" value="1"/>
</dbReference>
<feature type="domain" description="Carrier" evidence="7">
    <location>
        <begin position="6083"/>
        <end position="6158"/>
    </location>
</feature>
<keyword evidence="12" id="KW-1185">Reference proteome</keyword>
<keyword evidence="1" id="KW-0596">Phosphopantetheine</keyword>
<dbReference type="PROSITE" id="PS50075">
    <property type="entry name" value="CARRIER"/>
    <property type="match status" value="4"/>
</dbReference>
<evidence type="ECO:0000256" key="6">
    <source>
        <dbReference type="PROSITE-ProRule" id="PRU01363"/>
    </source>
</evidence>
<feature type="domain" description="Carrier" evidence="7">
    <location>
        <begin position="8"/>
        <end position="89"/>
    </location>
</feature>
<dbReference type="Gene3D" id="3.30.70.3290">
    <property type="match status" value="4"/>
</dbReference>
<reference evidence="10" key="1">
    <citation type="journal article" date="2010" name="Chem. Biol.">
        <title>Biosynthesis of thuggacins in myxobacteria: comparative cluster analysis reveals basis for natural product structural diversity.</title>
        <authorList>
            <person name="Buntin K."/>
            <person name="Irschik H."/>
            <person name="Weissman K.J."/>
            <person name="Luxenburger E."/>
            <person name="Blocker H."/>
            <person name="Muller R."/>
        </authorList>
    </citation>
    <scope>NUCLEOTIDE SEQUENCE</scope>
    <source>
        <strain evidence="10">Cm c5</strain>
    </source>
</reference>
<feature type="region of interest" description="C-terminal hotdog fold" evidence="6">
    <location>
        <begin position="5129"/>
        <end position="5268"/>
    </location>
</feature>
<evidence type="ECO:0000256" key="3">
    <source>
        <dbReference type="ARBA" id="ARBA00022679"/>
    </source>
</evidence>
<feature type="active site" description="Proton acceptor; for dehydratase activity" evidence="6">
    <location>
        <position position="3249"/>
    </location>
</feature>
<dbReference type="STRING" id="52.CMC5_054090"/>
<dbReference type="SMART" id="SM00827">
    <property type="entry name" value="PKS_AT"/>
    <property type="match status" value="4"/>
</dbReference>
<dbReference type="InterPro" id="IPR016036">
    <property type="entry name" value="Malonyl_transacylase_ACP-bd"/>
</dbReference>
<dbReference type="FunFam" id="3.40.50.720:FF:000209">
    <property type="entry name" value="Polyketide synthase Pks12"/>
    <property type="match status" value="1"/>
</dbReference>
<dbReference type="Pfam" id="PF16197">
    <property type="entry name" value="KAsynt_C_assoc"/>
    <property type="match status" value="1"/>
</dbReference>
<dbReference type="InterPro" id="IPR013968">
    <property type="entry name" value="PKS_KR"/>
</dbReference>
<dbReference type="SUPFAM" id="SSF53901">
    <property type="entry name" value="Thiolase-like"/>
    <property type="match status" value="3"/>
</dbReference>
<feature type="active site" description="Proton donor; for dehydratase activity" evidence="6">
    <location>
        <position position="3420"/>
    </location>
</feature>
<accession>D7P611</accession>
<dbReference type="InterPro" id="IPR002364">
    <property type="entry name" value="Quin_OxRdtase/zeta-crystal_CS"/>
</dbReference>
<dbReference type="Gene3D" id="1.10.1200.10">
    <property type="entry name" value="ACP-like"/>
    <property type="match status" value="4"/>
</dbReference>
<dbReference type="SMART" id="SM00826">
    <property type="entry name" value="PKS_DH"/>
    <property type="match status" value="3"/>
</dbReference>
<dbReference type="CDD" id="cd05195">
    <property type="entry name" value="enoyl_red"/>
    <property type="match status" value="1"/>
</dbReference>
<dbReference type="InterPro" id="IPR049551">
    <property type="entry name" value="PKS_DH_C"/>
</dbReference>
<dbReference type="Gene3D" id="3.40.47.10">
    <property type="match status" value="3"/>
</dbReference>
<dbReference type="InterPro" id="IPR020841">
    <property type="entry name" value="PKS_Beta-ketoAc_synthase_dom"/>
</dbReference>
<dbReference type="InterPro" id="IPR050091">
    <property type="entry name" value="PKS_NRPS_Biosynth_Enz"/>
</dbReference>
<comment type="function">
    <text evidence="5">Involved in production of the polyketide antibiotic thailandamide.</text>
</comment>
<dbReference type="PATRIC" id="fig|52.7.peg.5993"/>
<evidence type="ECO:0000259" key="9">
    <source>
        <dbReference type="PROSITE" id="PS52019"/>
    </source>
</evidence>
<dbReference type="InterPro" id="IPR049552">
    <property type="entry name" value="PKS_DH_N"/>
</dbReference>
<organism evidence="10">
    <name type="scientific">Chondromyces crocatus</name>
    <dbReference type="NCBI Taxonomy" id="52"/>
    <lineage>
        <taxon>Bacteria</taxon>
        <taxon>Pseudomonadati</taxon>
        <taxon>Myxococcota</taxon>
        <taxon>Polyangia</taxon>
        <taxon>Polyangiales</taxon>
        <taxon>Polyangiaceae</taxon>
        <taxon>Chondromyces</taxon>
    </lineage>
</organism>
<name>D7P611_CHOCO</name>
<feature type="domain" description="Ketosynthase family 3 (KS3)" evidence="8">
    <location>
        <begin position="2310"/>
        <end position="2736"/>
    </location>
</feature>
<feature type="region of interest" description="N-terminal hotdog fold" evidence="6">
    <location>
        <begin position="1437"/>
        <end position="1562"/>
    </location>
</feature>
<evidence type="ECO:0000313" key="10">
    <source>
        <dbReference type="EMBL" id="ADH04657.1"/>
    </source>
</evidence>
<dbReference type="GO" id="GO:0004315">
    <property type="term" value="F:3-oxoacyl-[acyl-carrier-protein] synthase activity"/>
    <property type="evidence" value="ECO:0007669"/>
    <property type="project" value="InterPro"/>
</dbReference>
<dbReference type="SUPFAM" id="SSF55048">
    <property type="entry name" value="Probable ACP-binding domain of malonyl-CoA ACP transacylase"/>
    <property type="match status" value="4"/>
</dbReference>
<dbReference type="Pfam" id="PF14765">
    <property type="entry name" value="PS-DH"/>
    <property type="match status" value="3"/>
</dbReference>
<feature type="domain" description="Carrier" evidence="7">
    <location>
        <begin position="3982"/>
        <end position="4057"/>
    </location>
</feature>
<feature type="domain" description="PKS/mFAS DH" evidence="9">
    <location>
        <begin position="3217"/>
        <end position="3498"/>
    </location>
</feature>
<dbReference type="InterPro" id="IPR016035">
    <property type="entry name" value="Acyl_Trfase/lysoPLipase"/>
</dbReference>
<dbReference type="InterPro" id="IPR020806">
    <property type="entry name" value="PKS_PP-bd"/>
</dbReference>
<dbReference type="Pfam" id="PF02801">
    <property type="entry name" value="Ketoacyl-synt_C"/>
    <property type="match status" value="3"/>
</dbReference>
<evidence type="ECO:0000256" key="1">
    <source>
        <dbReference type="ARBA" id="ARBA00022450"/>
    </source>
</evidence>
<dbReference type="SUPFAM" id="SSF52151">
    <property type="entry name" value="FabD/lysophospholipase-like"/>
    <property type="match status" value="4"/>
</dbReference>
<evidence type="ECO:0000259" key="7">
    <source>
        <dbReference type="PROSITE" id="PS50075"/>
    </source>
</evidence>
<dbReference type="InterPro" id="IPR014030">
    <property type="entry name" value="Ketoacyl_synth_N"/>
</dbReference>
<dbReference type="Pfam" id="PF08240">
    <property type="entry name" value="ADH_N"/>
    <property type="match status" value="1"/>
</dbReference>
<dbReference type="SMART" id="SM00825">
    <property type="entry name" value="PKS_KS"/>
    <property type="match status" value="3"/>
</dbReference>
<dbReference type="InterPro" id="IPR020807">
    <property type="entry name" value="PKS_DH"/>
</dbReference>
<dbReference type="Pfam" id="PF00550">
    <property type="entry name" value="PP-binding"/>
    <property type="match status" value="4"/>
</dbReference>
<dbReference type="OrthoDB" id="5476655at2"/>
<dbReference type="FunFam" id="1.10.1200.10:FF:000007">
    <property type="entry name" value="Probable polyketide synthase pks17"/>
    <property type="match status" value="3"/>
</dbReference>
<feature type="active site" description="Proton donor; for dehydratase activity" evidence="6">
    <location>
        <position position="5190"/>
    </location>
</feature>
<dbReference type="GO" id="GO:0006633">
    <property type="term" value="P:fatty acid biosynthetic process"/>
    <property type="evidence" value="ECO:0007669"/>
    <property type="project" value="InterPro"/>
</dbReference>
<dbReference type="Gene3D" id="3.10.129.110">
    <property type="entry name" value="Polyketide synthase dehydratase"/>
    <property type="match status" value="3"/>
</dbReference>
<dbReference type="InterPro" id="IPR014043">
    <property type="entry name" value="Acyl_transferase_dom"/>
</dbReference>
<dbReference type="InterPro" id="IPR042104">
    <property type="entry name" value="PKS_dehydratase_sf"/>
</dbReference>
<evidence type="ECO:0000256" key="2">
    <source>
        <dbReference type="ARBA" id="ARBA00022553"/>
    </source>
</evidence>
<dbReference type="Pfam" id="PF00698">
    <property type="entry name" value="Acyl_transf_1"/>
    <property type="match status" value="4"/>
</dbReference>
<dbReference type="PROSITE" id="PS01162">
    <property type="entry name" value="QOR_ZETA_CRYSTAL"/>
    <property type="match status" value="1"/>
</dbReference>
<dbReference type="CDD" id="cd08956">
    <property type="entry name" value="KR_3_FAS_SDR_x"/>
    <property type="match status" value="3"/>
</dbReference>
<dbReference type="InterPro" id="IPR049900">
    <property type="entry name" value="PKS_mFAS_DH"/>
</dbReference>
<feature type="domain" description="PKS/mFAS DH" evidence="9">
    <location>
        <begin position="1437"/>
        <end position="1718"/>
    </location>
</feature>
<dbReference type="RefSeq" id="WP_063796354.1">
    <property type="nucleotide sequence ID" value="NZ_CP012159.1"/>
</dbReference>
<proteinExistence type="predicted"/>
<dbReference type="PANTHER" id="PTHR43775:SF51">
    <property type="entry name" value="INACTIVE PHENOLPHTHIOCEROL SYNTHESIS POLYKETIDE SYNTHASE TYPE I PKS1-RELATED"/>
    <property type="match status" value="1"/>
</dbReference>
<evidence type="ECO:0000313" key="12">
    <source>
        <dbReference type="Proteomes" id="UP000067626"/>
    </source>
</evidence>
<dbReference type="EMBL" id="GQ981381">
    <property type="protein sequence ID" value="ADH04657.1"/>
    <property type="molecule type" value="Genomic_DNA"/>
</dbReference>
<dbReference type="Pfam" id="PF13602">
    <property type="entry name" value="ADH_zinc_N_2"/>
    <property type="match status" value="1"/>
</dbReference>
<dbReference type="SMART" id="SM01294">
    <property type="entry name" value="PKS_PP_betabranch"/>
    <property type="match status" value="4"/>
</dbReference>
<evidence type="ECO:0000313" key="11">
    <source>
        <dbReference type="EMBL" id="AKT41248.1"/>
    </source>
</evidence>
<dbReference type="SUPFAM" id="SSF47336">
    <property type="entry name" value="ACP-like"/>
    <property type="match status" value="4"/>
</dbReference>
<evidence type="ECO:0000256" key="4">
    <source>
        <dbReference type="ARBA" id="ARBA00023268"/>
    </source>
</evidence>
<gene>
    <name evidence="10" type="primary">tugA</name>
    <name evidence="11" type="ORF">CMC5_054090</name>
</gene>
<dbReference type="Proteomes" id="UP000067626">
    <property type="component" value="Chromosome"/>
</dbReference>
<dbReference type="CDD" id="cd00833">
    <property type="entry name" value="PKS"/>
    <property type="match status" value="3"/>
</dbReference>
<dbReference type="InterPro" id="IPR006162">
    <property type="entry name" value="Ppantetheine_attach_site"/>
</dbReference>
<dbReference type="InterPro" id="IPR032821">
    <property type="entry name" value="PKS_assoc"/>
</dbReference>
<dbReference type="SMART" id="SM00829">
    <property type="entry name" value="PKS_ER"/>
    <property type="match status" value="1"/>
</dbReference>
<dbReference type="SUPFAM" id="SSF51735">
    <property type="entry name" value="NAD(P)-binding Rossmann-fold domains"/>
    <property type="match status" value="7"/>
</dbReference>
<dbReference type="PANTHER" id="PTHR43775">
    <property type="entry name" value="FATTY ACID SYNTHASE"/>
    <property type="match status" value="1"/>
</dbReference>
<dbReference type="Pfam" id="PF22953">
    <property type="entry name" value="SpnB_Rossmann"/>
    <property type="match status" value="3"/>
</dbReference>
<dbReference type="PROSITE" id="PS00606">
    <property type="entry name" value="KS3_1"/>
    <property type="match status" value="3"/>
</dbReference>